<gene>
    <name evidence="5" type="ORF">D3M78_00295</name>
</gene>
<evidence type="ECO:0000256" key="3">
    <source>
        <dbReference type="ARBA" id="ARBA00023163"/>
    </source>
</evidence>
<name>A0A4S2Q485_9PAST</name>
<dbReference type="Proteomes" id="UP000306758">
    <property type="component" value="Unassembled WGS sequence"/>
</dbReference>
<feature type="domain" description="AP2/ERF" evidence="4">
    <location>
        <begin position="29"/>
        <end position="85"/>
    </location>
</feature>
<dbReference type="GO" id="GO:0003700">
    <property type="term" value="F:DNA-binding transcription factor activity"/>
    <property type="evidence" value="ECO:0007669"/>
    <property type="project" value="InterPro"/>
</dbReference>
<dbReference type="InterPro" id="IPR036955">
    <property type="entry name" value="AP2/ERF_dom_sf"/>
</dbReference>
<dbReference type="SMART" id="SM00380">
    <property type="entry name" value="AP2"/>
    <property type="match status" value="1"/>
</dbReference>
<evidence type="ECO:0000256" key="1">
    <source>
        <dbReference type="ARBA" id="ARBA00023015"/>
    </source>
</evidence>
<evidence type="ECO:0000256" key="2">
    <source>
        <dbReference type="ARBA" id="ARBA00023125"/>
    </source>
</evidence>
<dbReference type="InterPro" id="IPR001471">
    <property type="entry name" value="AP2/ERF_dom"/>
</dbReference>
<dbReference type="PROSITE" id="PS51032">
    <property type="entry name" value="AP2_ERF"/>
    <property type="match status" value="1"/>
</dbReference>
<keyword evidence="2" id="KW-0238">DNA-binding</keyword>
<evidence type="ECO:0000313" key="6">
    <source>
        <dbReference type="Proteomes" id="UP000306758"/>
    </source>
</evidence>
<dbReference type="RefSeq" id="WP_136122773.1">
    <property type="nucleotide sequence ID" value="NZ_QXNI01000002.1"/>
</dbReference>
<evidence type="ECO:0000313" key="5">
    <source>
        <dbReference type="EMBL" id="THA11289.1"/>
    </source>
</evidence>
<sequence length="206" mass="23188">MRKSPFTTFPLSEDAEKHLLNVAESSPSKLLGVRQDKGTNKWRAVIKHQGVDIQLGLFDDKYEAARVRDNKALELYGDNAVTNVALGLTPTQDLYVIPGGIEEAVKNINSRLPNHLKYYGKSLFSMIVLVKHDGITLAEAIRKNPELNSISKKDRSKIVLILEDLNLIKIVRQCVLIIASYFSAIALPKNKISTLQHLKFKIRKQK</sequence>
<dbReference type="GO" id="GO:0003677">
    <property type="term" value="F:DNA binding"/>
    <property type="evidence" value="ECO:0007669"/>
    <property type="project" value="UniProtKB-KW"/>
</dbReference>
<protein>
    <recommendedName>
        <fullName evidence="4">AP2/ERF domain-containing protein</fullName>
    </recommendedName>
</protein>
<dbReference type="InterPro" id="IPR016177">
    <property type="entry name" value="DNA-bd_dom_sf"/>
</dbReference>
<dbReference type="EMBL" id="QXNI01000002">
    <property type="protein sequence ID" value="THA11289.1"/>
    <property type="molecule type" value="Genomic_DNA"/>
</dbReference>
<comment type="caution">
    <text evidence="5">The sequence shown here is derived from an EMBL/GenBank/DDBJ whole genome shotgun (WGS) entry which is preliminary data.</text>
</comment>
<dbReference type="SUPFAM" id="SSF54171">
    <property type="entry name" value="DNA-binding domain"/>
    <property type="match status" value="1"/>
</dbReference>
<organism evidence="5 6">
    <name type="scientific">Rodentibacter pneumotropicus</name>
    <dbReference type="NCBI Taxonomy" id="758"/>
    <lineage>
        <taxon>Bacteria</taxon>
        <taxon>Pseudomonadati</taxon>
        <taxon>Pseudomonadota</taxon>
        <taxon>Gammaproteobacteria</taxon>
        <taxon>Pasteurellales</taxon>
        <taxon>Pasteurellaceae</taxon>
        <taxon>Rodentibacter</taxon>
    </lineage>
</organism>
<proteinExistence type="predicted"/>
<evidence type="ECO:0000259" key="4">
    <source>
        <dbReference type="PROSITE" id="PS51032"/>
    </source>
</evidence>
<keyword evidence="1" id="KW-0805">Transcription regulation</keyword>
<dbReference type="AlphaFoldDB" id="A0A4S2Q485"/>
<reference evidence="5 6" key="1">
    <citation type="journal article" date="2019" name="Vet. Microbiol.">
        <title>Development of multi locus sequence typing (MLST) of Rodentibacter pneumotropicus.</title>
        <authorList>
            <person name="Adhikary S."/>
            <person name="Bisgaard M."/>
            <person name="Boot R."/>
            <person name="Benga L."/>
            <person name="Nicklas W."/>
            <person name="Christensen H."/>
        </authorList>
    </citation>
    <scope>NUCLEOTIDE SEQUENCE [LARGE SCALE GENOMIC DNA]</scope>
    <source>
        <strain evidence="5 6">Ac84</strain>
    </source>
</reference>
<accession>A0A4S2Q485</accession>
<keyword evidence="3" id="KW-0804">Transcription</keyword>
<dbReference type="Gene3D" id="3.30.730.10">
    <property type="entry name" value="AP2/ERF domain"/>
    <property type="match status" value="1"/>
</dbReference>